<dbReference type="Gene3D" id="6.10.140.140">
    <property type="match status" value="1"/>
</dbReference>
<proteinExistence type="predicted"/>
<evidence type="ECO:0000259" key="1">
    <source>
        <dbReference type="PROSITE" id="PS50805"/>
    </source>
</evidence>
<name>A0A6P5J906_PHACI</name>
<reference evidence="3" key="1">
    <citation type="submission" date="2025-08" db="UniProtKB">
        <authorList>
            <consortium name="RefSeq"/>
        </authorList>
    </citation>
    <scope>IDENTIFICATION</scope>
    <source>
        <tissue evidence="3">Spleen</tissue>
    </source>
</reference>
<gene>
    <name evidence="3" type="primary">LOC110197872</name>
</gene>
<dbReference type="PANTHER" id="PTHR23232:SF117">
    <property type="entry name" value="KRAB DOMAIN-CONTAINING PROTEIN"/>
    <property type="match status" value="1"/>
</dbReference>
<dbReference type="KEGG" id="pcw:110197872"/>
<dbReference type="InterPro" id="IPR036051">
    <property type="entry name" value="KRAB_dom_sf"/>
</dbReference>
<accession>A0A6P5J906</accession>
<organism evidence="2 3">
    <name type="scientific">Phascolarctos cinereus</name>
    <name type="common">Koala</name>
    <dbReference type="NCBI Taxonomy" id="38626"/>
    <lineage>
        <taxon>Eukaryota</taxon>
        <taxon>Metazoa</taxon>
        <taxon>Chordata</taxon>
        <taxon>Craniata</taxon>
        <taxon>Vertebrata</taxon>
        <taxon>Euteleostomi</taxon>
        <taxon>Mammalia</taxon>
        <taxon>Metatheria</taxon>
        <taxon>Diprotodontia</taxon>
        <taxon>Phascolarctidae</taxon>
        <taxon>Phascolarctos</taxon>
    </lineage>
</organism>
<dbReference type="GeneID" id="110197872"/>
<dbReference type="AlphaFoldDB" id="A0A6P5J906"/>
<sequence length="144" mass="16501">MAPGMLSPPAQELVTFKDVAVDFTPEEWGLLDHAQKELYKTVMLENAQTLLSLGLPVPREDWIFHLEQEGLRNSCPDAETGFDVKRMNTNLKMTSWNDCSHYSECSDYLVNIREPILSRNNVNALNMEKLSERVLVLLTLREPH</sequence>
<dbReference type="InParanoid" id="A0A6P5J906"/>
<dbReference type="PROSITE" id="PS50805">
    <property type="entry name" value="KRAB"/>
    <property type="match status" value="1"/>
</dbReference>
<keyword evidence="2" id="KW-1185">Reference proteome</keyword>
<dbReference type="GO" id="GO:0006355">
    <property type="term" value="P:regulation of DNA-templated transcription"/>
    <property type="evidence" value="ECO:0007669"/>
    <property type="project" value="InterPro"/>
</dbReference>
<dbReference type="CDD" id="cd07765">
    <property type="entry name" value="KRAB_A-box"/>
    <property type="match status" value="1"/>
</dbReference>
<protein>
    <submittedName>
        <fullName evidence="3">Zinc finger protein 557-like</fullName>
    </submittedName>
</protein>
<evidence type="ECO:0000313" key="3">
    <source>
        <dbReference type="RefSeq" id="XP_020827584.1"/>
    </source>
</evidence>
<dbReference type="InterPro" id="IPR050169">
    <property type="entry name" value="Krueppel_C2H2_ZnF"/>
</dbReference>
<dbReference type="SMART" id="SM00349">
    <property type="entry name" value="KRAB"/>
    <property type="match status" value="1"/>
</dbReference>
<dbReference type="Pfam" id="PF01352">
    <property type="entry name" value="KRAB"/>
    <property type="match status" value="1"/>
</dbReference>
<dbReference type="InterPro" id="IPR001909">
    <property type="entry name" value="KRAB"/>
</dbReference>
<dbReference type="SUPFAM" id="SSF109640">
    <property type="entry name" value="KRAB domain (Kruppel-associated box)"/>
    <property type="match status" value="1"/>
</dbReference>
<feature type="domain" description="KRAB" evidence="1">
    <location>
        <begin position="14"/>
        <end position="85"/>
    </location>
</feature>
<dbReference type="PANTHER" id="PTHR23232">
    <property type="entry name" value="KRAB DOMAIN C2H2 ZINC FINGER"/>
    <property type="match status" value="1"/>
</dbReference>
<dbReference type="RefSeq" id="XP_020827584.1">
    <property type="nucleotide sequence ID" value="XM_020971925.1"/>
</dbReference>
<evidence type="ECO:0000313" key="2">
    <source>
        <dbReference type="Proteomes" id="UP000515140"/>
    </source>
</evidence>
<dbReference type="Proteomes" id="UP000515140">
    <property type="component" value="Unplaced"/>
</dbReference>